<sequence length="91" mass="9374">METVAVTGDSPVASRTGKVISVPEPTTLLIAPAPKPAANTAAIASGVTRCRPAPAPGPGGRCPVHLSRGRLYPPFMGRRESVPNRSRMATS</sequence>
<dbReference type="Proteomes" id="UP001500034">
    <property type="component" value="Unassembled WGS sequence"/>
</dbReference>
<accession>A0ABP7NPS7</accession>
<evidence type="ECO:0000313" key="2">
    <source>
        <dbReference type="Proteomes" id="UP001500034"/>
    </source>
</evidence>
<protein>
    <submittedName>
        <fullName evidence="1">Uncharacterized protein</fullName>
    </submittedName>
</protein>
<organism evidence="1 2">
    <name type="scientific">Streptomyces marokkonensis</name>
    <dbReference type="NCBI Taxonomy" id="324855"/>
    <lineage>
        <taxon>Bacteria</taxon>
        <taxon>Bacillati</taxon>
        <taxon>Actinomycetota</taxon>
        <taxon>Actinomycetes</taxon>
        <taxon>Kitasatosporales</taxon>
        <taxon>Streptomycetaceae</taxon>
        <taxon>Streptomyces</taxon>
    </lineage>
</organism>
<reference evidence="2" key="1">
    <citation type="journal article" date="2019" name="Int. J. Syst. Evol. Microbiol.">
        <title>The Global Catalogue of Microorganisms (GCM) 10K type strain sequencing project: providing services to taxonomists for standard genome sequencing and annotation.</title>
        <authorList>
            <consortium name="The Broad Institute Genomics Platform"/>
            <consortium name="The Broad Institute Genome Sequencing Center for Infectious Disease"/>
            <person name="Wu L."/>
            <person name="Ma J."/>
        </authorList>
    </citation>
    <scope>NUCLEOTIDE SEQUENCE [LARGE SCALE GENOMIC DNA]</scope>
    <source>
        <strain evidence="2">JCM 17027</strain>
    </source>
</reference>
<name>A0ABP7NPS7_9ACTN</name>
<gene>
    <name evidence="1" type="ORF">GCM10022384_01050</name>
</gene>
<comment type="caution">
    <text evidence="1">The sequence shown here is derived from an EMBL/GenBank/DDBJ whole genome shotgun (WGS) entry which is preliminary data.</text>
</comment>
<dbReference type="EMBL" id="BAABCQ010000001">
    <property type="protein sequence ID" value="GAA3951040.1"/>
    <property type="molecule type" value="Genomic_DNA"/>
</dbReference>
<proteinExistence type="predicted"/>
<evidence type="ECO:0000313" key="1">
    <source>
        <dbReference type="EMBL" id="GAA3951040.1"/>
    </source>
</evidence>
<keyword evidence="2" id="KW-1185">Reference proteome</keyword>